<accession>A0A8J6N1D9</accession>
<evidence type="ECO:0000313" key="4">
    <source>
        <dbReference type="Proteomes" id="UP000650524"/>
    </source>
</evidence>
<evidence type="ECO:0000259" key="1">
    <source>
        <dbReference type="Pfam" id="PF13173"/>
    </source>
</evidence>
<dbReference type="PANTHER" id="PTHR43566:SF1">
    <property type="entry name" value="AAA+ ATPASE DOMAIN-CONTAINING PROTEIN"/>
    <property type="match status" value="1"/>
</dbReference>
<dbReference type="Gene3D" id="3.40.50.300">
    <property type="entry name" value="P-loop containing nucleotide triphosphate hydrolases"/>
    <property type="match status" value="1"/>
</dbReference>
<gene>
    <name evidence="3" type="ORF">H8E19_14150</name>
</gene>
<dbReference type="Proteomes" id="UP000650524">
    <property type="component" value="Unassembled WGS sequence"/>
</dbReference>
<comment type="caution">
    <text evidence="3">The sequence shown here is derived from an EMBL/GenBank/DDBJ whole genome shotgun (WGS) entry which is preliminary data.</text>
</comment>
<feature type="domain" description="DUF4143" evidence="2">
    <location>
        <begin position="219"/>
        <end position="367"/>
    </location>
</feature>
<keyword evidence="3" id="KW-0067">ATP-binding</keyword>
<dbReference type="PANTHER" id="PTHR43566">
    <property type="entry name" value="CONSERVED PROTEIN"/>
    <property type="match status" value="1"/>
</dbReference>
<sequence>MEIRNIIDQWALDQNFLHGRMSFICGPRQIGKTTLVRRHLEQAGQIGNYHNWDSLTLRQQFASNPLFFIENISRPLVSGTHLSVEDREWVVLDEIHKYPQWKNILKGYYDEWGASIEFVITGSARLDYFRRSGDSLVGRYFLFKMNPLHPNDLTGVVLDRDSAWIPTSLKIAFDEPDEIFSDATDHLYNLTGFPEPVSVGTKEFYERWKNNHISLVTTEDVRDLSKIENIQKLQTLVFLLPERVGSPLSLNNLKNILGCAHASVQNWLEVLKKVYILFDVAPYSARLARSVRKERKYFFWDWGLLENSGKRFENFTAVQLKRAVSAWTEWGKGDFSLLYVRTKDGREVDFVITERERPLILIECKRSDKTLSPNLRYFKDRLQVQMAFQVIETPGYLKQVDRGIFVLGLDRLLSILP</sequence>
<evidence type="ECO:0000313" key="3">
    <source>
        <dbReference type="EMBL" id="MBC8178543.1"/>
    </source>
</evidence>
<evidence type="ECO:0000259" key="2">
    <source>
        <dbReference type="Pfam" id="PF13635"/>
    </source>
</evidence>
<dbReference type="Pfam" id="PF13635">
    <property type="entry name" value="DUF4143"/>
    <property type="match status" value="1"/>
</dbReference>
<proteinExistence type="predicted"/>
<dbReference type="SUPFAM" id="SSF52540">
    <property type="entry name" value="P-loop containing nucleoside triphosphate hydrolases"/>
    <property type="match status" value="1"/>
</dbReference>
<dbReference type="AlphaFoldDB" id="A0A8J6N1D9"/>
<keyword evidence="3" id="KW-0547">Nucleotide-binding</keyword>
<feature type="domain" description="AAA" evidence="1">
    <location>
        <begin position="20"/>
        <end position="149"/>
    </location>
</feature>
<name>A0A8J6N1D9_9DELT</name>
<protein>
    <submittedName>
        <fullName evidence="3">ATP-binding protein</fullName>
    </submittedName>
</protein>
<reference evidence="3 4" key="1">
    <citation type="submission" date="2020-08" db="EMBL/GenBank/DDBJ databases">
        <title>Bridging the membrane lipid divide: bacteria of the FCB group superphylum have the potential to synthesize archaeal ether lipids.</title>
        <authorList>
            <person name="Villanueva L."/>
            <person name="Von Meijenfeldt F.A.B."/>
            <person name="Westbye A.B."/>
            <person name="Yadav S."/>
            <person name="Hopmans E.C."/>
            <person name="Dutilh B.E."/>
            <person name="Sinninghe Damste J.S."/>
        </authorList>
    </citation>
    <scope>NUCLEOTIDE SEQUENCE [LARGE SCALE GENOMIC DNA]</scope>
    <source>
        <strain evidence="3">NIOZ-UU27</strain>
    </source>
</reference>
<dbReference type="GO" id="GO:0005524">
    <property type="term" value="F:ATP binding"/>
    <property type="evidence" value="ECO:0007669"/>
    <property type="project" value="UniProtKB-KW"/>
</dbReference>
<dbReference type="Pfam" id="PF13173">
    <property type="entry name" value="AAA_14"/>
    <property type="match status" value="1"/>
</dbReference>
<dbReference type="InterPro" id="IPR041682">
    <property type="entry name" value="AAA_14"/>
</dbReference>
<dbReference type="InterPro" id="IPR027417">
    <property type="entry name" value="P-loop_NTPase"/>
</dbReference>
<dbReference type="InterPro" id="IPR025420">
    <property type="entry name" value="DUF4143"/>
</dbReference>
<dbReference type="EMBL" id="JACNJD010000287">
    <property type="protein sequence ID" value="MBC8178543.1"/>
    <property type="molecule type" value="Genomic_DNA"/>
</dbReference>
<organism evidence="3 4">
    <name type="scientific">Candidatus Desulfacyla euxinica</name>
    <dbReference type="NCBI Taxonomy" id="2841693"/>
    <lineage>
        <taxon>Bacteria</taxon>
        <taxon>Deltaproteobacteria</taxon>
        <taxon>Candidatus Desulfacyla</taxon>
    </lineage>
</organism>